<sequence length="67" mass="7883">MNFPLRDNKRELPELPSQLWMSPTSNYQIVPFGVSYMVSLRHAGVRKCFIALNVILRFCQWLRIDVS</sequence>
<dbReference type="Proteomes" id="UP000024635">
    <property type="component" value="Unassembled WGS sequence"/>
</dbReference>
<accession>A0A016UFP1</accession>
<dbReference type="AlphaFoldDB" id="A0A016UFP1"/>
<evidence type="ECO:0000313" key="1">
    <source>
        <dbReference type="EMBL" id="EYC13970.1"/>
    </source>
</evidence>
<keyword evidence="2" id="KW-1185">Reference proteome</keyword>
<dbReference type="EMBL" id="JARK01001378">
    <property type="protein sequence ID" value="EYC13970.1"/>
    <property type="molecule type" value="Genomic_DNA"/>
</dbReference>
<name>A0A016UFP1_9BILA</name>
<comment type="caution">
    <text evidence="1">The sequence shown here is derived from an EMBL/GenBank/DDBJ whole genome shotgun (WGS) entry which is preliminary data.</text>
</comment>
<evidence type="ECO:0000313" key="2">
    <source>
        <dbReference type="Proteomes" id="UP000024635"/>
    </source>
</evidence>
<proteinExistence type="predicted"/>
<gene>
    <name evidence="1" type="primary">Acey_s0042.g634</name>
    <name evidence="1" type="ORF">Y032_0042g634</name>
</gene>
<reference evidence="2" key="1">
    <citation type="journal article" date="2015" name="Nat. Genet.">
        <title>The genome and transcriptome of the zoonotic hookworm Ancylostoma ceylanicum identify infection-specific gene families.</title>
        <authorList>
            <person name="Schwarz E.M."/>
            <person name="Hu Y."/>
            <person name="Antoshechkin I."/>
            <person name="Miller M.M."/>
            <person name="Sternberg P.W."/>
            <person name="Aroian R.V."/>
        </authorList>
    </citation>
    <scope>NUCLEOTIDE SEQUENCE</scope>
    <source>
        <strain evidence="2">HY135</strain>
    </source>
</reference>
<protein>
    <submittedName>
        <fullName evidence="1">Uncharacterized protein</fullName>
    </submittedName>
</protein>
<organism evidence="1 2">
    <name type="scientific">Ancylostoma ceylanicum</name>
    <dbReference type="NCBI Taxonomy" id="53326"/>
    <lineage>
        <taxon>Eukaryota</taxon>
        <taxon>Metazoa</taxon>
        <taxon>Ecdysozoa</taxon>
        <taxon>Nematoda</taxon>
        <taxon>Chromadorea</taxon>
        <taxon>Rhabditida</taxon>
        <taxon>Rhabditina</taxon>
        <taxon>Rhabditomorpha</taxon>
        <taxon>Strongyloidea</taxon>
        <taxon>Ancylostomatidae</taxon>
        <taxon>Ancylostomatinae</taxon>
        <taxon>Ancylostoma</taxon>
    </lineage>
</organism>